<proteinExistence type="predicted"/>
<dbReference type="OrthoDB" id="7490216at2759"/>
<dbReference type="PANTHER" id="PTHR33244:SF3">
    <property type="entry name" value="PEPTIDASE A2 DOMAIN-CONTAINING PROTEIN"/>
    <property type="match status" value="1"/>
</dbReference>
<feature type="non-terminal residue" evidence="2">
    <location>
        <position position="1"/>
    </location>
</feature>
<dbReference type="EMBL" id="GDQN01011580">
    <property type="protein sequence ID" value="JAT79474.1"/>
    <property type="molecule type" value="Transcribed_RNA"/>
</dbReference>
<protein>
    <submittedName>
        <fullName evidence="2">Uncharacterized protein</fullName>
    </submittedName>
</protein>
<dbReference type="PANTHER" id="PTHR33244">
    <property type="entry name" value="INTEGRASE CATALYTIC DOMAIN-CONTAINING PROTEIN-RELATED"/>
    <property type="match status" value="1"/>
</dbReference>
<sequence length="192" mass="22760">CDESGTDYFIGLLHYRTTSRGHDLKSPSELLMSRKLRTKIPTKTNNLKPKVVRFCDHYQRKSLKQYKTQNYYNKHSKPSHEFYEGQTIFFKKNPKDIVWTKGTIVSKTNYPRSYIVKDQNNVSYRRTSQHIQPFKSNMSSLKSNNACHNRYKSNQVYNNNNRFNSQKSQNSQFIVNKSQSNNYSLEEEDGYQ</sequence>
<evidence type="ECO:0000256" key="1">
    <source>
        <dbReference type="SAM" id="MobiDB-lite"/>
    </source>
</evidence>
<feature type="non-terminal residue" evidence="2">
    <location>
        <position position="192"/>
    </location>
</feature>
<organism evidence="2">
    <name type="scientific">Pectinophora gossypiella</name>
    <name type="common">Cotton pink bollworm</name>
    <name type="synonym">Depressaria gossypiella</name>
    <dbReference type="NCBI Taxonomy" id="13191"/>
    <lineage>
        <taxon>Eukaryota</taxon>
        <taxon>Metazoa</taxon>
        <taxon>Ecdysozoa</taxon>
        <taxon>Arthropoda</taxon>
        <taxon>Hexapoda</taxon>
        <taxon>Insecta</taxon>
        <taxon>Pterygota</taxon>
        <taxon>Neoptera</taxon>
        <taxon>Endopterygota</taxon>
        <taxon>Lepidoptera</taxon>
        <taxon>Glossata</taxon>
        <taxon>Ditrysia</taxon>
        <taxon>Gelechioidea</taxon>
        <taxon>Gelechiidae</taxon>
        <taxon>Apatetrinae</taxon>
        <taxon>Pectinophora</taxon>
    </lineage>
</organism>
<feature type="region of interest" description="Disordered" evidence="1">
    <location>
        <begin position="158"/>
        <end position="192"/>
    </location>
</feature>
<reference evidence="2" key="1">
    <citation type="submission" date="2015-09" db="EMBL/GenBank/DDBJ databases">
        <title>De novo assembly of Pectinophora gossypiella (Pink Bollworm) gut transcriptome.</title>
        <authorList>
            <person name="Tassone E.E."/>
        </authorList>
    </citation>
    <scope>NUCLEOTIDE SEQUENCE</scope>
</reference>
<evidence type="ECO:0000313" key="2">
    <source>
        <dbReference type="EMBL" id="JAT79474.1"/>
    </source>
</evidence>
<dbReference type="AlphaFoldDB" id="A0A1E1VXR6"/>
<gene>
    <name evidence="2" type="ORF">g.7059</name>
</gene>
<feature type="compositionally biased region" description="Polar residues" evidence="1">
    <location>
        <begin position="158"/>
        <end position="184"/>
    </location>
</feature>
<name>A0A1E1VXR6_PECGO</name>
<accession>A0A1E1VXR6</accession>